<dbReference type="InterPro" id="IPR041664">
    <property type="entry name" value="AAA_16"/>
</dbReference>
<dbReference type="InterPro" id="IPR011990">
    <property type="entry name" value="TPR-like_helical_dom_sf"/>
</dbReference>
<evidence type="ECO:0000256" key="1">
    <source>
        <dbReference type="ARBA" id="ARBA00022741"/>
    </source>
</evidence>
<dbReference type="Pfam" id="PF00196">
    <property type="entry name" value="GerE"/>
    <property type="match status" value="1"/>
</dbReference>
<evidence type="ECO:0000256" key="2">
    <source>
        <dbReference type="ARBA" id="ARBA00022840"/>
    </source>
</evidence>
<dbReference type="SUPFAM" id="SSF52540">
    <property type="entry name" value="P-loop containing nucleoside triphosphate hydrolases"/>
    <property type="match status" value="1"/>
</dbReference>
<dbReference type="EMBL" id="JBHRWI010000074">
    <property type="protein sequence ID" value="MFC3517082.1"/>
    <property type="molecule type" value="Genomic_DNA"/>
</dbReference>
<protein>
    <submittedName>
        <fullName evidence="4">Helix-turn-helix transcriptional regulator</fullName>
    </submittedName>
</protein>
<comment type="caution">
    <text evidence="4">The sequence shown here is derived from an EMBL/GenBank/DDBJ whole genome shotgun (WGS) entry which is preliminary data.</text>
</comment>
<dbReference type="Proteomes" id="UP001595764">
    <property type="component" value="Unassembled WGS sequence"/>
</dbReference>
<feature type="domain" description="HTH luxR-type" evidence="3">
    <location>
        <begin position="902"/>
        <end position="959"/>
    </location>
</feature>
<reference evidence="5" key="1">
    <citation type="journal article" date="2019" name="Int. J. Syst. Evol. Microbiol.">
        <title>The Global Catalogue of Microorganisms (GCM) 10K type strain sequencing project: providing services to taxonomists for standard genome sequencing and annotation.</title>
        <authorList>
            <consortium name="The Broad Institute Genomics Platform"/>
            <consortium name="The Broad Institute Genome Sequencing Center for Infectious Disease"/>
            <person name="Wu L."/>
            <person name="Ma J."/>
        </authorList>
    </citation>
    <scope>NUCLEOTIDE SEQUENCE [LARGE SCALE GENOMIC DNA]</scope>
    <source>
        <strain evidence="5">CGMCC 4.7682</strain>
    </source>
</reference>
<dbReference type="SUPFAM" id="SSF46894">
    <property type="entry name" value="C-terminal effector domain of the bipartite response regulators"/>
    <property type="match status" value="1"/>
</dbReference>
<gene>
    <name evidence="4" type="ORF">ACFORO_43455</name>
</gene>
<keyword evidence="5" id="KW-1185">Reference proteome</keyword>
<dbReference type="InterPro" id="IPR000792">
    <property type="entry name" value="Tscrpt_reg_LuxR_C"/>
</dbReference>
<dbReference type="SMART" id="SM00421">
    <property type="entry name" value="HTH_LUXR"/>
    <property type="match status" value="1"/>
</dbReference>
<dbReference type="InterPro" id="IPR016032">
    <property type="entry name" value="Sig_transdc_resp-reg_C-effctor"/>
</dbReference>
<dbReference type="RefSeq" id="WP_377873921.1">
    <property type="nucleotide sequence ID" value="NZ_JBHMAY010000061.1"/>
</dbReference>
<dbReference type="Pfam" id="PF13191">
    <property type="entry name" value="AAA_16"/>
    <property type="match status" value="1"/>
</dbReference>
<sequence>MLIGRESELAGLAGFLSAARASSGAMVVLTGEPGIGKTSVAEAAAEQARAAGMVAVRGRASSTGPAIPFRPLAEALLSLARTEPSPDDELLAPYLPALGRLVPDWARPEPRETSLLVLAEAILRLTSWFGRGRGCLLVVDDLHWADRETLTVLDYLASNLREQPVLVLATVRVGTSAGAELVKTLAQRGDATPVELDRLDRAGVTGLVASILGCPPDEVSASAVEHLYSQSRGNPFAAAELTRYAVSMKDLVRRPAGWQLVGGKRKRVPLSLVQAVEQRALQLGPDGMRLLSVAAIVGRTFPLPVVQRCVGLDDRTLLAHVRAAVAERLLTGGDGTPGWYSFEHPLTEEALLSLTTAADQVTLSGRVAQAIAELYPGLPGSWCHLAADLHRRGGDLPAAARLYLETARRALHAGGPATAVAVLDNALDMLSEENRWHALRGELLEALLTALAEDGQFDRAAEVAAELRLGNPLWDTESQVRQQVRMAWAAQVAGRWEDGVRQVAAARALLPPEASEADTAVIDVVDAYLTSCRTGADADHVSRSEALARRAIRGADPAGDPETACKAWYAIGFSTRGRSLAESDEGYRRTLALGTEHQLTTWRNHGLIGLGANAWLAEGDASALEYAYRETLRSGCITLASNVYANLAYAAVLRADYDQAEQILTASLAECGRLRLHSVIRYALMLRAVLAAHRGRCQEMRTALREFRAAGGENSREAPLTKGLAELFCALLTEDREGARTLSAELMAEYGGLEAYFHFSGTFGLVHLLGAVDGTGDPAEVDQAARAQVGRMRWNRQFLGFARAVHHGRAGRPDAAEQEMDSAVAASSVFPTARHLALRLVSEAALADSWGKPGQWLADAENHFHGSIDVLAGACRSLLRRMGTPVRYHSSGTERIPPKLRGIGVTRREFEVLQLMPERLGNRALSQRMHISVRTVEKHVASLLAKTQAPDRTTLCEYATAVLGDSAPG</sequence>
<proteinExistence type="predicted"/>
<keyword evidence="1" id="KW-0547">Nucleotide-binding</keyword>
<evidence type="ECO:0000313" key="4">
    <source>
        <dbReference type="EMBL" id="MFC3517082.1"/>
    </source>
</evidence>
<evidence type="ECO:0000313" key="5">
    <source>
        <dbReference type="Proteomes" id="UP001595764"/>
    </source>
</evidence>
<dbReference type="InterPro" id="IPR027417">
    <property type="entry name" value="P-loop_NTPase"/>
</dbReference>
<dbReference type="Gene3D" id="3.40.50.300">
    <property type="entry name" value="P-loop containing nucleotide triphosphate hydrolases"/>
    <property type="match status" value="1"/>
</dbReference>
<dbReference type="PANTHER" id="PTHR16305:SF35">
    <property type="entry name" value="TRANSCRIPTIONAL ACTIVATOR DOMAIN"/>
    <property type="match status" value="1"/>
</dbReference>
<keyword evidence="2" id="KW-0067">ATP-binding</keyword>
<organism evidence="4 5">
    <name type="scientific">Amycolatopsis halotolerans</name>
    <dbReference type="NCBI Taxonomy" id="330083"/>
    <lineage>
        <taxon>Bacteria</taxon>
        <taxon>Bacillati</taxon>
        <taxon>Actinomycetota</taxon>
        <taxon>Actinomycetes</taxon>
        <taxon>Pseudonocardiales</taxon>
        <taxon>Pseudonocardiaceae</taxon>
        <taxon>Amycolatopsis</taxon>
    </lineage>
</organism>
<dbReference type="Gene3D" id="1.10.10.10">
    <property type="entry name" value="Winged helix-like DNA-binding domain superfamily/Winged helix DNA-binding domain"/>
    <property type="match status" value="1"/>
</dbReference>
<name>A0ABV7QYU0_9PSEU</name>
<dbReference type="SUPFAM" id="SSF48452">
    <property type="entry name" value="TPR-like"/>
    <property type="match status" value="1"/>
</dbReference>
<dbReference type="InterPro" id="IPR036388">
    <property type="entry name" value="WH-like_DNA-bd_sf"/>
</dbReference>
<accession>A0ABV7QYU0</accession>
<evidence type="ECO:0000259" key="3">
    <source>
        <dbReference type="SMART" id="SM00421"/>
    </source>
</evidence>
<dbReference type="CDD" id="cd06170">
    <property type="entry name" value="LuxR_C_like"/>
    <property type="match status" value="1"/>
</dbReference>
<dbReference type="PANTHER" id="PTHR16305">
    <property type="entry name" value="TESTICULAR SOLUBLE ADENYLYL CYCLASE"/>
    <property type="match status" value="1"/>
</dbReference>